<evidence type="ECO:0000313" key="3">
    <source>
        <dbReference type="Proteomes" id="UP001604277"/>
    </source>
</evidence>
<dbReference type="EMBL" id="JBFOLJ010000013">
    <property type="protein sequence ID" value="KAL2483096.1"/>
    <property type="molecule type" value="Genomic_DNA"/>
</dbReference>
<protein>
    <submittedName>
        <fullName evidence="2">Uncharacterized protein</fullName>
    </submittedName>
</protein>
<sequence>MSGFHFSNVPKFKISRGGVVEDISPPLPVPSAASDPGATMLQMLEMPMNNSSYILPTPEATSEVPSTSILTRPVPSPRSARQLEKRKAGTKSGEEAFRAPTSPPPGKYEYINIGSHRDEIDPTVLGKLPPPAAKAVASIHKYWTSTFEKVADNVELTEFLKLAEMYTSRSHVLNCELYKVLAMKVGELRSTVGGMKMLTRCVQKTKTFETTCLFRRCEGTCHI</sequence>
<comment type="caution">
    <text evidence="2">The sequence shown here is derived from an EMBL/GenBank/DDBJ whole genome shotgun (WGS) entry which is preliminary data.</text>
</comment>
<dbReference type="AlphaFoldDB" id="A0ABD1R3T5"/>
<name>A0ABD1R3T5_9LAMI</name>
<evidence type="ECO:0000313" key="2">
    <source>
        <dbReference type="EMBL" id="KAL2483096.1"/>
    </source>
</evidence>
<accession>A0ABD1R3T5</accession>
<evidence type="ECO:0000256" key="1">
    <source>
        <dbReference type="SAM" id="MobiDB-lite"/>
    </source>
</evidence>
<reference evidence="3" key="1">
    <citation type="submission" date="2024-07" db="EMBL/GenBank/DDBJ databases">
        <title>Two chromosome-level genome assemblies of Korean endemic species Abeliophyllum distichum and Forsythia ovata (Oleaceae).</title>
        <authorList>
            <person name="Jang H."/>
        </authorList>
    </citation>
    <scope>NUCLEOTIDE SEQUENCE [LARGE SCALE GENOMIC DNA]</scope>
</reference>
<keyword evidence="3" id="KW-1185">Reference proteome</keyword>
<feature type="region of interest" description="Disordered" evidence="1">
    <location>
        <begin position="58"/>
        <end position="104"/>
    </location>
</feature>
<feature type="compositionally biased region" description="Polar residues" evidence="1">
    <location>
        <begin position="58"/>
        <end position="70"/>
    </location>
</feature>
<organism evidence="2 3">
    <name type="scientific">Forsythia ovata</name>
    <dbReference type="NCBI Taxonomy" id="205694"/>
    <lineage>
        <taxon>Eukaryota</taxon>
        <taxon>Viridiplantae</taxon>
        <taxon>Streptophyta</taxon>
        <taxon>Embryophyta</taxon>
        <taxon>Tracheophyta</taxon>
        <taxon>Spermatophyta</taxon>
        <taxon>Magnoliopsida</taxon>
        <taxon>eudicotyledons</taxon>
        <taxon>Gunneridae</taxon>
        <taxon>Pentapetalae</taxon>
        <taxon>asterids</taxon>
        <taxon>lamiids</taxon>
        <taxon>Lamiales</taxon>
        <taxon>Oleaceae</taxon>
        <taxon>Forsythieae</taxon>
        <taxon>Forsythia</taxon>
    </lineage>
</organism>
<proteinExistence type="predicted"/>
<dbReference type="Proteomes" id="UP001604277">
    <property type="component" value="Unassembled WGS sequence"/>
</dbReference>
<feature type="compositionally biased region" description="Basic and acidic residues" evidence="1">
    <location>
        <begin position="81"/>
        <end position="97"/>
    </location>
</feature>
<gene>
    <name evidence="2" type="ORF">Fot_44540</name>
</gene>